<reference evidence="1 2" key="1">
    <citation type="journal article" date="2014" name="BMC Genomics">
        <title>Genome and secretome analysis of the hemibiotrophic fungal pathogen, Moniliophthora roreri, which causes frosty pod rot disease of cacao: mechanisms of the biotrophic and necrotrophic phases.</title>
        <authorList>
            <person name="Meinhardt L.W."/>
            <person name="Costa G.G.L."/>
            <person name="Thomazella D.P.T."/>
            <person name="Teixeira P.J.P.L."/>
            <person name="Carazzolle M.F."/>
            <person name="Schuster S.C."/>
            <person name="Carlson J.E."/>
            <person name="Guiltinan M.J."/>
            <person name="Mieczkowski P."/>
            <person name="Farmer A."/>
            <person name="Ramaraj T."/>
            <person name="Crozier J."/>
            <person name="Davis R.E."/>
            <person name="Shao J."/>
            <person name="Melnick R.L."/>
            <person name="Pereira G.A.G."/>
            <person name="Bailey B.A."/>
        </authorList>
    </citation>
    <scope>NUCLEOTIDE SEQUENCE [LARGE SCALE GENOMIC DNA]</scope>
    <source>
        <strain evidence="1 2">MCA 2997</strain>
    </source>
</reference>
<accession>V2WZZ0</accession>
<name>V2WZZ0_MONRO</name>
<proteinExistence type="predicted"/>
<dbReference type="KEGG" id="mrr:Moror_2454"/>
<evidence type="ECO:0000313" key="2">
    <source>
        <dbReference type="Proteomes" id="UP000017559"/>
    </source>
</evidence>
<protein>
    <submittedName>
        <fullName evidence="1">Uncharacterized protein</fullName>
    </submittedName>
</protein>
<keyword evidence="2" id="KW-1185">Reference proteome</keyword>
<dbReference type="AlphaFoldDB" id="V2WZZ0"/>
<comment type="caution">
    <text evidence="1">The sequence shown here is derived from an EMBL/GenBank/DDBJ whole genome shotgun (WGS) entry which is preliminary data.</text>
</comment>
<dbReference type="EMBL" id="AWSO01001025">
    <property type="protein sequence ID" value="ESK85745.1"/>
    <property type="molecule type" value="Genomic_DNA"/>
</dbReference>
<dbReference type="Proteomes" id="UP000017559">
    <property type="component" value="Unassembled WGS sequence"/>
</dbReference>
<dbReference type="HOGENOM" id="CLU_1510992_0_0_1"/>
<organism evidence="1 2">
    <name type="scientific">Moniliophthora roreri (strain MCA 2997)</name>
    <name type="common">Cocoa frosty pod rot fungus</name>
    <name type="synonym">Crinipellis roreri</name>
    <dbReference type="NCBI Taxonomy" id="1381753"/>
    <lineage>
        <taxon>Eukaryota</taxon>
        <taxon>Fungi</taxon>
        <taxon>Dikarya</taxon>
        <taxon>Basidiomycota</taxon>
        <taxon>Agaricomycotina</taxon>
        <taxon>Agaricomycetes</taxon>
        <taxon>Agaricomycetidae</taxon>
        <taxon>Agaricales</taxon>
        <taxon>Marasmiineae</taxon>
        <taxon>Marasmiaceae</taxon>
        <taxon>Moniliophthora</taxon>
    </lineage>
</organism>
<sequence length="178" mass="19618">MHEASVGGLPSGISSSSPPHHDTNLLLVLAKTFKFRCRCHRALLFIDTTLRAPYQIAGAPRSLLTLTKCRFIEHPQGSDQQQKPVFSLLLRFGAAIPKAAFALAIKSLYTNAKPPITNTPYITVSMTGRPRLMNETQDAPTLMNLNDVSPSLFSSASPPSHPLTSTLFFPDFFRFFLT</sequence>
<gene>
    <name evidence="1" type="ORF">Moror_2454</name>
</gene>
<evidence type="ECO:0000313" key="1">
    <source>
        <dbReference type="EMBL" id="ESK85745.1"/>
    </source>
</evidence>